<feature type="transmembrane region" description="Helical" evidence="6">
    <location>
        <begin position="12"/>
        <end position="30"/>
    </location>
</feature>
<proteinExistence type="predicted"/>
<evidence type="ECO:0000256" key="1">
    <source>
        <dbReference type="ARBA" id="ARBA00004651"/>
    </source>
</evidence>
<evidence type="ECO:0000256" key="5">
    <source>
        <dbReference type="ARBA" id="ARBA00023136"/>
    </source>
</evidence>
<feature type="domain" description="Copper resistance protein D" evidence="7">
    <location>
        <begin position="169"/>
        <end position="266"/>
    </location>
</feature>
<dbReference type="EMBL" id="WKKI01000005">
    <property type="protein sequence ID" value="MRX71540.1"/>
    <property type="molecule type" value="Genomic_DNA"/>
</dbReference>
<feature type="transmembrane region" description="Helical" evidence="6">
    <location>
        <begin position="113"/>
        <end position="135"/>
    </location>
</feature>
<comment type="caution">
    <text evidence="8">The sequence shown here is derived from an EMBL/GenBank/DDBJ whole genome shotgun (WGS) entry which is preliminary data.</text>
</comment>
<keyword evidence="2" id="KW-1003">Cell membrane</keyword>
<evidence type="ECO:0000256" key="6">
    <source>
        <dbReference type="SAM" id="Phobius"/>
    </source>
</evidence>
<evidence type="ECO:0000313" key="9">
    <source>
        <dbReference type="Proteomes" id="UP000448867"/>
    </source>
</evidence>
<dbReference type="InterPro" id="IPR008457">
    <property type="entry name" value="Cu-R_CopD_dom"/>
</dbReference>
<feature type="transmembrane region" description="Helical" evidence="6">
    <location>
        <begin position="309"/>
        <end position="329"/>
    </location>
</feature>
<name>A0A7X2LWJ3_9BACI</name>
<reference evidence="8 9" key="1">
    <citation type="submission" date="2019-11" db="EMBL/GenBank/DDBJ databases">
        <title>Bacillus lacus genome.</title>
        <authorList>
            <person name="Allen C.J."/>
            <person name="Newman J.D."/>
        </authorList>
    </citation>
    <scope>NUCLEOTIDE SEQUENCE [LARGE SCALE GENOMIC DNA]</scope>
    <source>
        <strain evidence="8 9">KCTC 33946</strain>
    </source>
</reference>
<dbReference type="InterPro" id="IPR032694">
    <property type="entry name" value="CopC/D"/>
</dbReference>
<dbReference type="RefSeq" id="WP_154306671.1">
    <property type="nucleotide sequence ID" value="NZ_WKKI01000005.1"/>
</dbReference>
<accession>A0A7X2LWJ3</accession>
<feature type="transmembrane region" description="Helical" evidence="6">
    <location>
        <begin position="141"/>
        <end position="162"/>
    </location>
</feature>
<evidence type="ECO:0000256" key="3">
    <source>
        <dbReference type="ARBA" id="ARBA00022692"/>
    </source>
</evidence>
<feature type="transmembrane region" description="Helical" evidence="6">
    <location>
        <begin position="215"/>
        <end position="235"/>
    </location>
</feature>
<feature type="transmembrane region" description="Helical" evidence="6">
    <location>
        <begin position="42"/>
        <end position="67"/>
    </location>
</feature>
<dbReference type="Pfam" id="PF05425">
    <property type="entry name" value="CopD"/>
    <property type="match status" value="1"/>
</dbReference>
<comment type="subcellular location">
    <subcellularLocation>
        <location evidence="1">Cell membrane</location>
        <topology evidence="1">Multi-pass membrane protein</topology>
    </subcellularLocation>
</comment>
<dbReference type="GO" id="GO:0006825">
    <property type="term" value="P:copper ion transport"/>
    <property type="evidence" value="ECO:0007669"/>
    <property type="project" value="InterPro"/>
</dbReference>
<evidence type="ECO:0000313" key="8">
    <source>
        <dbReference type="EMBL" id="MRX71540.1"/>
    </source>
</evidence>
<keyword evidence="9" id="KW-1185">Reference proteome</keyword>
<dbReference type="AlphaFoldDB" id="A0A7X2LWJ3"/>
<feature type="transmembrane region" description="Helical" evidence="6">
    <location>
        <begin position="174"/>
        <end position="195"/>
    </location>
</feature>
<dbReference type="PANTHER" id="PTHR34820:SF4">
    <property type="entry name" value="INNER MEMBRANE PROTEIN YEBZ"/>
    <property type="match status" value="1"/>
</dbReference>
<gene>
    <name evidence="8" type="ORF">GJU40_05040</name>
</gene>
<keyword evidence="4 6" id="KW-1133">Transmembrane helix</keyword>
<dbReference type="Proteomes" id="UP000448867">
    <property type="component" value="Unassembled WGS sequence"/>
</dbReference>
<keyword evidence="5 6" id="KW-0472">Membrane</keyword>
<sequence length="358" mass="39682">MTVLLPLSDWLTYLLFSLLAGYVFLAYIPEEKKPAVVVPRQLMLTAPLGIALLSFMPVLNLIITFGGSIGYVQSMYSVIFEFQAGRAWMMIAWLSIFVWLTVFLKAPKAVKTIGLLLLVFAIGYASHAASLAVLTGMLSHAVHYLTVGIWTGILLLAGWFSFNSSNWHAFLKWFHPFALGVMALIIGSGVAVMLFVLDFNTYINSWVLPYGQLLLLKHVSILPLLAFAFINGYLARKALKDKSFNPLPWVKAETFMISIVFFITGIMSTKAPPHNVDVTARTEGISSWYQFFHPGMTEPPVNLAVTANIQGILLLFCGLILLMLILLSFRKNVHPAAAVFFALLFIISTYAGTMLSVM</sequence>
<dbReference type="OrthoDB" id="2387346at2"/>
<evidence type="ECO:0000256" key="2">
    <source>
        <dbReference type="ARBA" id="ARBA00022475"/>
    </source>
</evidence>
<dbReference type="PANTHER" id="PTHR34820">
    <property type="entry name" value="INNER MEMBRANE PROTEIN YEBZ"/>
    <property type="match status" value="1"/>
</dbReference>
<organism evidence="8 9">
    <name type="scientific">Metabacillus lacus</name>
    <dbReference type="NCBI Taxonomy" id="1983721"/>
    <lineage>
        <taxon>Bacteria</taxon>
        <taxon>Bacillati</taxon>
        <taxon>Bacillota</taxon>
        <taxon>Bacilli</taxon>
        <taxon>Bacillales</taxon>
        <taxon>Bacillaceae</taxon>
        <taxon>Metabacillus</taxon>
    </lineage>
</organism>
<feature type="transmembrane region" description="Helical" evidence="6">
    <location>
        <begin position="247"/>
        <end position="267"/>
    </location>
</feature>
<dbReference type="GO" id="GO:0005886">
    <property type="term" value="C:plasma membrane"/>
    <property type="evidence" value="ECO:0007669"/>
    <property type="project" value="UniProtKB-SubCell"/>
</dbReference>
<evidence type="ECO:0000259" key="7">
    <source>
        <dbReference type="Pfam" id="PF05425"/>
    </source>
</evidence>
<keyword evidence="3 6" id="KW-0812">Transmembrane</keyword>
<feature type="transmembrane region" description="Helical" evidence="6">
    <location>
        <begin position="336"/>
        <end position="357"/>
    </location>
</feature>
<evidence type="ECO:0000256" key="4">
    <source>
        <dbReference type="ARBA" id="ARBA00022989"/>
    </source>
</evidence>
<feature type="transmembrane region" description="Helical" evidence="6">
    <location>
        <begin position="87"/>
        <end position="106"/>
    </location>
</feature>
<protein>
    <recommendedName>
        <fullName evidence="7">Copper resistance protein D domain-containing protein</fullName>
    </recommendedName>
</protein>